<dbReference type="EMBL" id="AP021858">
    <property type="protein sequence ID" value="BBO24027.1"/>
    <property type="molecule type" value="Genomic_DNA"/>
</dbReference>
<evidence type="ECO:0000256" key="1">
    <source>
        <dbReference type="SAM" id="SignalP"/>
    </source>
</evidence>
<keyword evidence="1" id="KW-0732">Signal</keyword>
<accession>A0A809S552</accession>
<dbReference type="AlphaFoldDB" id="A0A809S552"/>
<organism evidence="2 3">
    <name type="scientific">Candidatus Nitrosymbiomonas proteolyticus</name>
    <dbReference type="NCBI Taxonomy" id="2608984"/>
    <lineage>
        <taxon>Bacteria</taxon>
        <taxon>Bacillati</taxon>
        <taxon>Armatimonadota</taxon>
        <taxon>Armatimonadota incertae sedis</taxon>
        <taxon>Candidatus Nitrosymbiomonas</taxon>
    </lineage>
</organism>
<evidence type="ECO:0000313" key="3">
    <source>
        <dbReference type="Proteomes" id="UP000662873"/>
    </source>
</evidence>
<name>A0A809S552_9BACT</name>
<evidence type="ECO:0000313" key="2">
    <source>
        <dbReference type="EMBL" id="BBO24027.1"/>
    </source>
</evidence>
<dbReference type="KEGG" id="npy:NPRO_16220"/>
<proteinExistence type="predicted"/>
<feature type="chain" id="PRO_5035321223" description="NolW-like domain-containing protein" evidence="1">
    <location>
        <begin position="21"/>
        <end position="300"/>
    </location>
</feature>
<protein>
    <recommendedName>
        <fullName evidence="4">NolW-like domain-containing protein</fullName>
    </recommendedName>
</protein>
<reference evidence="2" key="1">
    <citation type="journal article" name="DNA Res.">
        <title>The physiological potential of anammox bacteria as revealed by their core genome structure.</title>
        <authorList>
            <person name="Okubo T."/>
            <person name="Toyoda A."/>
            <person name="Fukuhara K."/>
            <person name="Uchiyama I."/>
            <person name="Harigaya Y."/>
            <person name="Kuroiwa M."/>
            <person name="Suzuki T."/>
            <person name="Murakami Y."/>
            <person name="Suwa Y."/>
            <person name="Takami H."/>
        </authorList>
    </citation>
    <scope>NUCLEOTIDE SEQUENCE</scope>
    <source>
        <strain evidence="2">317325-2</strain>
    </source>
</reference>
<gene>
    <name evidence="2" type="ORF">NPRO_16220</name>
</gene>
<evidence type="ECO:0008006" key="4">
    <source>
        <dbReference type="Google" id="ProtNLM"/>
    </source>
</evidence>
<sequence>MTLSSAITASLLALSIGAMTLEPQGKTAPGSAKTKAPDVIVTGPIKQVDDPALARRVTNRFEGAPISEVLDWLASENVSFVADSEAFGDRKLTANFVNQPLKDVIAAIASALDGQWTRNGSVYSLKLKFDFLELGPSGRDFTFVGPDVFKMGDKNLLSEESLKEMQKAMEEAHKAIKERIDVRVLDKEIVEKLRSEKSLGRAEELLKELKTLPKFEGDFIIPDLVLPKIGGGDAMILNLSKVEKLLSTLTTEQKATMEKNGHLKYSELTQAQKEILGKVPTGDWSIVFEGQGKRLAIKSG</sequence>
<dbReference type="Proteomes" id="UP000662873">
    <property type="component" value="Chromosome"/>
</dbReference>
<feature type="signal peptide" evidence="1">
    <location>
        <begin position="1"/>
        <end position="20"/>
    </location>
</feature>